<dbReference type="PANTHER" id="PTHR43312">
    <property type="entry name" value="D-THREO-ALDOSE 1-DEHYDROGENASE"/>
    <property type="match status" value="1"/>
</dbReference>
<dbReference type="Pfam" id="PF00248">
    <property type="entry name" value="Aldo_ket_red"/>
    <property type="match status" value="1"/>
</dbReference>
<gene>
    <name evidence="2" type="ORF">BECKFM1743A_GA0114220_101505</name>
    <name evidence="4" type="ORF">BECKFM1743B_GA0114221_102493</name>
    <name evidence="3" type="ORF">BECKFM1743C_GA0114222_101834</name>
</gene>
<dbReference type="EMBL" id="CAADFL010000249">
    <property type="protein sequence ID" value="VFK12611.1"/>
    <property type="molecule type" value="Genomic_DNA"/>
</dbReference>
<evidence type="ECO:0000313" key="2">
    <source>
        <dbReference type="EMBL" id="VFJ55515.1"/>
    </source>
</evidence>
<accession>A0A450W6S0</accession>
<dbReference type="InterPro" id="IPR053135">
    <property type="entry name" value="AKR2_Oxidoreductase"/>
</dbReference>
<dbReference type="EMBL" id="CAADFA010000183">
    <property type="protein sequence ID" value="VFJ56727.1"/>
    <property type="molecule type" value="Genomic_DNA"/>
</dbReference>
<protein>
    <submittedName>
        <fullName evidence="4">Predicted oxidoreductase</fullName>
    </submittedName>
</protein>
<dbReference type="EMBL" id="CAADEZ010000150">
    <property type="protein sequence ID" value="VFJ55515.1"/>
    <property type="molecule type" value="Genomic_DNA"/>
</dbReference>
<sequence length="289" mass="31422">MFTACEENIVRRRRLGTTGPLIGEIGLGTVKLGRATGVKYPRAFTIPDDRQARALLIRARELGINLIDTAPAYGTSEARLGKLLSGTRDEWVICSKAGEEFEPASGKSVYCFTPGHLRMSVERSLKRLRTDRIDILLIHSDGNDREIIQRHGALETLDELKREGKILASGMSTKTVAGGLLAAQRADCVMVTWNLTHDDDLPVIEYCHAEGKGVLIKKALDSGHVASSNPAGARTADPVRETFEMILPHPGVSSVIIGTIDTEHLGDNVEKANKIPISGGCEQEQGHMH</sequence>
<dbReference type="InterPro" id="IPR036812">
    <property type="entry name" value="NAD(P)_OxRdtase_dom_sf"/>
</dbReference>
<dbReference type="CDD" id="cd19095">
    <property type="entry name" value="AKR_PA4992-like"/>
    <property type="match status" value="1"/>
</dbReference>
<dbReference type="Gene3D" id="3.20.20.100">
    <property type="entry name" value="NADP-dependent oxidoreductase domain"/>
    <property type="match status" value="1"/>
</dbReference>
<feature type="domain" description="NADP-dependent oxidoreductase" evidence="1">
    <location>
        <begin position="24"/>
        <end position="230"/>
    </location>
</feature>
<dbReference type="SUPFAM" id="SSF51430">
    <property type="entry name" value="NAD(P)-linked oxidoreductase"/>
    <property type="match status" value="1"/>
</dbReference>
<proteinExistence type="predicted"/>
<evidence type="ECO:0000259" key="1">
    <source>
        <dbReference type="Pfam" id="PF00248"/>
    </source>
</evidence>
<organism evidence="4">
    <name type="scientific">Candidatus Kentrum sp. FM</name>
    <dbReference type="NCBI Taxonomy" id="2126340"/>
    <lineage>
        <taxon>Bacteria</taxon>
        <taxon>Pseudomonadati</taxon>
        <taxon>Pseudomonadota</taxon>
        <taxon>Gammaproteobacteria</taxon>
        <taxon>Candidatus Kentrum</taxon>
    </lineage>
</organism>
<dbReference type="AlphaFoldDB" id="A0A450W6S0"/>
<reference evidence="4" key="1">
    <citation type="submission" date="2019-02" db="EMBL/GenBank/DDBJ databases">
        <authorList>
            <person name="Gruber-Vodicka R. H."/>
            <person name="Seah K. B. B."/>
        </authorList>
    </citation>
    <scope>NUCLEOTIDE SEQUENCE</scope>
    <source>
        <strain evidence="2">BECK_BZ163</strain>
        <strain evidence="4">BECK_BZ164</strain>
        <strain evidence="3">BECK_BZ165</strain>
    </source>
</reference>
<dbReference type="InterPro" id="IPR023210">
    <property type="entry name" value="NADP_OxRdtase_dom"/>
</dbReference>
<name>A0A450W6S0_9GAMM</name>
<evidence type="ECO:0000313" key="4">
    <source>
        <dbReference type="EMBL" id="VFK12611.1"/>
    </source>
</evidence>
<evidence type="ECO:0000313" key="3">
    <source>
        <dbReference type="EMBL" id="VFJ56727.1"/>
    </source>
</evidence>
<dbReference type="PANTHER" id="PTHR43312:SF1">
    <property type="entry name" value="NADP-DEPENDENT OXIDOREDUCTASE DOMAIN-CONTAINING PROTEIN"/>
    <property type="match status" value="1"/>
</dbReference>